<dbReference type="Pfam" id="PF01958">
    <property type="entry name" value="Asp_DH_C"/>
    <property type="match status" value="1"/>
</dbReference>
<dbReference type="Pfam" id="PF03447">
    <property type="entry name" value="NAD_binding_3"/>
    <property type="match status" value="1"/>
</dbReference>
<feature type="domain" description="Aspartate dehydrogenase" evidence="2">
    <location>
        <begin position="158"/>
        <end position="229"/>
    </location>
</feature>
<dbReference type="PANTHER" id="PTHR31873">
    <property type="entry name" value="L-ASPARTATE DEHYDROGENASE-RELATED"/>
    <property type="match status" value="1"/>
</dbReference>
<reference evidence="5" key="1">
    <citation type="journal article" date="2019" name="Int. J. Syst. Evol. Microbiol.">
        <title>The Global Catalogue of Microorganisms (GCM) 10K type strain sequencing project: providing services to taxonomists for standard genome sequencing and annotation.</title>
        <authorList>
            <consortium name="The Broad Institute Genomics Platform"/>
            <consortium name="The Broad Institute Genome Sequencing Center for Infectious Disease"/>
            <person name="Wu L."/>
            <person name="Ma J."/>
        </authorList>
    </citation>
    <scope>NUCLEOTIDE SEQUENCE [LARGE SCALE GENOMIC DNA]</scope>
    <source>
        <strain evidence="5">JCM 3366</strain>
    </source>
</reference>
<sequence length="256" mass="26948">MRDKKRIGIIGAGAIGGAIIREIDNSADTEIAFVLVSSVHRMTGFNLPDGIVTDDPNEALSRPVDLVVEAAMPSVVQELAPRFLRTADFCAFSSTAMARRETEEEIRSVTARHGSTFYVPHGAILSLDGIADGRAAIEQVTVTTTKSGKSLGIDPKADGLMFEGATREACARFPRNVNVHAAIALAGLGFDRTVSRIVAVPDLPTMEHQIEVSGPGLSWDIRVSSRSLGGVTGSYTPHSAVGSVRRILGGGGIVAV</sequence>
<comment type="caution">
    <text evidence="4">The sequence shown here is derived from an EMBL/GenBank/DDBJ whole genome shotgun (WGS) entry which is preliminary data.</text>
</comment>
<keyword evidence="5" id="KW-1185">Reference proteome</keyword>
<dbReference type="Proteomes" id="UP001596107">
    <property type="component" value="Unassembled WGS sequence"/>
</dbReference>
<proteinExistence type="inferred from homology"/>
<evidence type="ECO:0000256" key="1">
    <source>
        <dbReference type="ARBA" id="ARBA00008331"/>
    </source>
</evidence>
<dbReference type="SUPFAM" id="SSF51735">
    <property type="entry name" value="NAD(P)-binding Rossmann-fold domains"/>
    <property type="match status" value="1"/>
</dbReference>
<feature type="domain" description="Aspartate/homoserine dehydrogenase NAD-binding" evidence="3">
    <location>
        <begin position="11"/>
        <end position="120"/>
    </location>
</feature>
<evidence type="ECO:0000313" key="4">
    <source>
        <dbReference type="EMBL" id="MFC5584634.1"/>
    </source>
</evidence>
<dbReference type="RefSeq" id="WP_223019586.1">
    <property type="nucleotide sequence ID" value="NZ_CP078143.1"/>
</dbReference>
<gene>
    <name evidence="4" type="ORF">ACFPOD_05900</name>
</gene>
<evidence type="ECO:0000313" key="5">
    <source>
        <dbReference type="Proteomes" id="UP001596107"/>
    </source>
</evidence>
<dbReference type="Gene3D" id="3.40.50.720">
    <property type="entry name" value="NAD(P)-binding Rossmann-like Domain"/>
    <property type="match status" value="1"/>
</dbReference>
<dbReference type="SUPFAM" id="SSF55347">
    <property type="entry name" value="Glyceraldehyde-3-phosphate dehydrogenase-like, C-terminal domain"/>
    <property type="match status" value="1"/>
</dbReference>
<comment type="similarity">
    <text evidence="1">Belongs to the L-aspartate dehydrogenase family.</text>
</comment>
<name>A0ABW0T6W5_9HYPH</name>
<accession>A0ABW0T6W5</accession>
<protein>
    <submittedName>
        <fullName evidence="4">Aspartate dehydrogenase domain-containing protein</fullName>
    </submittedName>
</protein>
<organism evidence="4 5">
    <name type="scientific">Nitratireductor kimnyeongensis</name>
    <dbReference type="NCBI Taxonomy" id="430679"/>
    <lineage>
        <taxon>Bacteria</taxon>
        <taxon>Pseudomonadati</taxon>
        <taxon>Pseudomonadota</taxon>
        <taxon>Alphaproteobacteria</taxon>
        <taxon>Hyphomicrobiales</taxon>
        <taxon>Phyllobacteriaceae</taxon>
        <taxon>Nitratireductor</taxon>
    </lineage>
</organism>
<dbReference type="InterPro" id="IPR002811">
    <property type="entry name" value="Asp_DH"/>
</dbReference>
<evidence type="ECO:0000259" key="3">
    <source>
        <dbReference type="Pfam" id="PF03447"/>
    </source>
</evidence>
<dbReference type="PANTHER" id="PTHR31873:SF6">
    <property type="entry name" value="ASPARTATE DEHYDROGENASE DOMAIN-CONTAINING PROTEIN"/>
    <property type="match status" value="1"/>
</dbReference>
<dbReference type="Gene3D" id="3.30.360.10">
    <property type="entry name" value="Dihydrodipicolinate Reductase, domain 2"/>
    <property type="match status" value="1"/>
</dbReference>
<dbReference type="EMBL" id="JBHSNB010000001">
    <property type="protein sequence ID" value="MFC5584634.1"/>
    <property type="molecule type" value="Genomic_DNA"/>
</dbReference>
<dbReference type="InterPro" id="IPR005106">
    <property type="entry name" value="Asp/hSer_DH_NAD-bd"/>
</dbReference>
<dbReference type="InterPro" id="IPR036291">
    <property type="entry name" value="NAD(P)-bd_dom_sf"/>
</dbReference>
<evidence type="ECO:0000259" key="2">
    <source>
        <dbReference type="Pfam" id="PF01958"/>
    </source>
</evidence>